<dbReference type="KEGG" id="dpp:DICPUDRAFT_11435"/>
<name>F0ZZ82_DICPU</name>
<dbReference type="AlphaFoldDB" id="F0ZZ82"/>
<proteinExistence type="predicted"/>
<keyword evidence="3" id="KW-1185">Reference proteome</keyword>
<dbReference type="GO" id="GO:0004843">
    <property type="term" value="F:cysteine-type deubiquitinase activity"/>
    <property type="evidence" value="ECO:0000318"/>
    <property type="project" value="GO_Central"/>
</dbReference>
<dbReference type="GeneID" id="10508759"/>
<feature type="non-terminal residue" evidence="2">
    <location>
        <position position="109"/>
    </location>
</feature>
<dbReference type="InterPro" id="IPR038765">
    <property type="entry name" value="Papain-like_cys_pep_sf"/>
</dbReference>
<dbReference type="PANTHER" id="PTHR12419">
    <property type="entry name" value="OTU DOMAIN CONTAINING PROTEIN"/>
    <property type="match status" value="1"/>
</dbReference>
<gene>
    <name evidence="2" type="ORF">DICPUDRAFT_11435</name>
</gene>
<dbReference type="SUPFAM" id="SSF54001">
    <property type="entry name" value="Cysteine proteinases"/>
    <property type="match status" value="1"/>
</dbReference>
<dbReference type="eggNOG" id="KOG2605">
    <property type="taxonomic scope" value="Eukaryota"/>
</dbReference>
<dbReference type="InterPro" id="IPR003323">
    <property type="entry name" value="OTU_dom"/>
</dbReference>
<dbReference type="RefSeq" id="XP_003292731.1">
    <property type="nucleotide sequence ID" value="XM_003292683.2"/>
</dbReference>
<dbReference type="VEuPathDB" id="AmoebaDB:DICPUDRAFT_11435"/>
<dbReference type="PANTHER" id="PTHR12419:SF11">
    <property type="entry name" value="OTU DOMAIN-CONTAINING PROTEIN DDB_G0284757"/>
    <property type="match status" value="1"/>
</dbReference>
<dbReference type="InParanoid" id="F0ZZ82"/>
<evidence type="ECO:0000313" key="2">
    <source>
        <dbReference type="EMBL" id="EGC30747.1"/>
    </source>
</evidence>
<dbReference type="Pfam" id="PF02338">
    <property type="entry name" value="OTU"/>
    <property type="match status" value="1"/>
</dbReference>
<reference evidence="3" key="1">
    <citation type="journal article" date="2011" name="Genome Biol.">
        <title>Comparative genomics of the social amoebae Dictyostelium discoideum and Dictyostelium purpureum.</title>
        <authorList>
            <consortium name="US DOE Joint Genome Institute (JGI-PGF)"/>
            <person name="Sucgang R."/>
            <person name="Kuo A."/>
            <person name="Tian X."/>
            <person name="Salerno W."/>
            <person name="Parikh A."/>
            <person name="Feasley C.L."/>
            <person name="Dalin E."/>
            <person name="Tu H."/>
            <person name="Huang E."/>
            <person name="Barry K."/>
            <person name="Lindquist E."/>
            <person name="Shapiro H."/>
            <person name="Bruce D."/>
            <person name="Schmutz J."/>
            <person name="Salamov A."/>
            <person name="Fey P."/>
            <person name="Gaudet P."/>
            <person name="Anjard C."/>
            <person name="Babu M.M."/>
            <person name="Basu S."/>
            <person name="Bushmanova Y."/>
            <person name="van der Wel H."/>
            <person name="Katoh-Kurasawa M."/>
            <person name="Dinh C."/>
            <person name="Coutinho P.M."/>
            <person name="Saito T."/>
            <person name="Elias M."/>
            <person name="Schaap P."/>
            <person name="Kay R.R."/>
            <person name="Henrissat B."/>
            <person name="Eichinger L."/>
            <person name="Rivero F."/>
            <person name="Putnam N.H."/>
            <person name="West C.M."/>
            <person name="Loomis W.F."/>
            <person name="Chisholm R.L."/>
            <person name="Shaulsky G."/>
            <person name="Strassmann J.E."/>
            <person name="Queller D.C."/>
            <person name="Kuspa A."/>
            <person name="Grigoriev I.V."/>
        </authorList>
    </citation>
    <scope>NUCLEOTIDE SEQUENCE [LARGE SCALE GENOMIC DNA]</scope>
    <source>
        <strain evidence="3">QSDP1</strain>
    </source>
</reference>
<feature type="non-terminal residue" evidence="2">
    <location>
        <position position="1"/>
    </location>
</feature>
<organism evidence="2 3">
    <name type="scientific">Dictyostelium purpureum</name>
    <name type="common">Slime mold</name>
    <dbReference type="NCBI Taxonomy" id="5786"/>
    <lineage>
        <taxon>Eukaryota</taxon>
        <taxon>Amoebozoa</taxon>
        <taxon>Evosea</taxon>
        <taxon>Eumycetozoa</taxon>
        <taxon>Dictyostelia</taxon>
        <taxon>Dictyosteliales</taxon>
        <taxon>Dictyosteliaceae</taxon>
        <taxon>Dictyostelium</taxon>
    </lineage>
</organism>
<dbReference type="InterPro" id="IPR050704">
    <property type="entry name" value="Peptidase_C85-like"/>
</dbReference>
<feature type="domain" description="OTU" evidence="1">
    <location>
        <begin position="1"/>
        <end position="107"/>
    </location>
</feature>
<accession>F0ZZ82</accession>
<dbReference type="EMBL" id="GL871304">
    <property type="protein sequence ID" value="EGC30747.1"/>
    <property type="molecule type" value="Genomic_DNA"/>
</dbReference>
<evidence type="ECO:0000313" key="3">
    <source>
        <dbReference type="Proteomes" id="UP000001064"/>
    </source>
</evidence>
<dbReference type="Proteomes" id="UP000001064">
    <property type="component" value="Unassembled WGS sequence"/>
</dbReference>
<dbReference type="Gene3D" id="3.90.70.80">
    <property type="match status" value="2"/>
</dbReference>
<protein>
    <recommendedName>
        <fullName evidence="1">OTU domain-containing protein</fullName>
    </recommendedName>
</protein>
<sequence>VIPGDGNCQMHSLSDQLYGNLDHSYEIRFIIVQWLRLYCTKMAKSGFWGDHLTLLAAAEIYKANISIISSVESHNYFVEITPSSVKADKTILLSHHAESHYGSLCMRTK</sequence>
<dbReference type="OrthoDB" id="19054at2759"/>
<dbReference type="PROSITE" id="PS50802">
    <property type="entry name" value="OTU"/>
    <property type="match status" value="1"/>
</dbReference>
<evidence type="ECO:0000259" key="1">
    <source>
        <dbReference type="PROSITE" id="PS50802"/>
    </source>
</evidence>